<gene>
    <name evidence="9" type="ORF">HYH02_007427</name>
</gene>
<dbReference type="InterPro" id="IPR001915">
    <property type="entry name" value="Peptidase_M48"/>
</dbReference>
<comment type="cofactor">
    <cofactor evidence="1">
        <name>Zn(2+)</name>
        <dbReference type="ChEBI" id="CHEBI:29105"/>
    </cofactor>
</comment>
<keyword evidence="5" id="KW-0862">Zinc</keyword>
<evidence type="ECO:0000256" key="7">
    <source>
        <dbReference type="SAM" id="MobiDB-lite"/>
    </source>
</evidence>
<evidence type="ECO:0000259" key="8">
    <source>
        <dbReference type="Pfam" id="PF01435"/>
    </source>
</evidence>
<protein>
    <recommendedName>
        <fullName evidence="8">Peptidase M48 domain-containing protein</fullName>
    </recommendedName>
</protein>
<dbReference type="GO" id="GO:0004222">
    <property type="term" value="F:metalloendopeptidase activity"/>
    <property type="evidence" value="ECO:0007669"/>
    <property type="project" value="InterPro"/>
</dbReference>
<evidence type="ECO:0000256" key="3">
    <source>
        <dbReference type="ARBA" id="ARBA00022723"/>
    </source>
</evidence>
<evidence type="ECO:0000256" key="6">
    <source>
        <dbReference type="ARBA" id="ARBA00023049"/>
    </source>
</evidence>
<dbReference type="OrthoDB" id="272500at2759"/>
<keyword evidence="4" id="KW-0378">Hydrolase</keyword>
<evidence type="ECO:0000256" key="1">
    <source>
        <dbReference type="ARBA" id="ARBA00001947"/>
    </source>
</evidence>
<dbReference type="AlphaFoldDB" id="A0A836B4J6"/>
<dbReference type="Gene3D" id="3.30.2010.10">
    <property type="entry name" value="Metalloproteases ('zincins'), catalytic domain"/>
    <property type="match status" value="1"/>
</dbReference>
<dbReference type="GO" id="GO:0046872">
    <property type="term" value="F:metal ion binding"/>
    <property type="evidence" value="ECO:0007669"/>
    <property type="project" value="UniProtKB-KW"/>
</dbReference>
<feature type="compositionally biased region" description="Low complexity" evidence="7">
    <location>
        <begin position="415"/>
        <end position="453"/>
    </location>
</feature>
<evidence type="ECO:0000256" key="4">
    <source>
        <dbReference type="ARBA" id="ARBA00022801"/>
    </source>
</evidence>
<feature type="compositionally biased region" description="Gly residues" evidence="7">
    <location>
        <begin position="351"/>
        <end position="370"/>
    </location>
</feature>
<dbReference type="PANTHER" id="PTHR10120">
    <property type="entry name" value="CAAX PRENYL PROTEASE 1"/>
    <property type="match status" value="1"/>
</dbReference>
<reference evidence="9" key="1">
    <citation type="journal article" date="2020" name="bioRxiv">
        <title>Comparative genomics of Chlamydomonas.</title>
        <authorList>
            <person name="Craig R.J."/>
            <person name="Hasan A.R."/>
            <person name="Ness R.W."/>
            <person name="Keightley P.D."/>
        </authorList>
    </citation>
    <scope>NUCLEOTIDE SEQUENCE</scope>
    <source>
        <strain evidence="9">CCAP 11/173</strain>
    </source>
</reference>
<keyword evidence="2" id="KW-0645">Protease</keyword>
<dbReference type="GO" id="GO:0006508">
    <property type="term" value="P:proteolysis"/>
    <property type="evidence" value="ECO:0007669"/>
    <property type="project" value="UniProtKB-KW"/>
</dbReference>
<feature type="region of interest" description="Disordered" evidence="7">
    <location>
        <begin position="415"/>
        <end position="494"/>
    </location>
</feature>
<evidence type="ECO:0000256" key="2">
    <source>
        <dbReference type="ARBA" id="ARBA00022670"/>
    </source>
</evidence>
<dbReference type="EMBL" id="JAEHOD010000021">
    <property type="protein sequence ID" value="KAG2447501.1"/>
    <property type="molecule type" value="Genomic_DNA"/>
</dbReference>
<dbReference type="Proteomes" id="UP000613740">
    <property type="component" value="Unassembled WGS sequence"/>
</dbReference>
<keyword evidence="6" id="KW-0482">Metalloprotease</keyword>
<evidence type="ECO:0000313" key="9">
    <source>
        <dbReference type="EMBL" id="KAG2447501.1"/>
    </source>
</evidence>
<feature type="region of interest" description="Disordered" evidence="7">
    <location>
        <begin position="346"/>
        <end position="370"/>
    </location>
</feature>
<keyword evidence="3" id="KW-0479">Metal-binding</keyword>
<dbReference type="Pfam" id="PF01435">
    <property type="entry name" value="Peptidase_M48"/>
    <property type="match status" value="1"/>
</dbReference>
<accession>A0A836B4J6</accession>
<proteinExistence type="predicted"/>
<dbReference type="CDD" id="cd07325">
    <property type="entry name" value="M48_Ste24p_like"/>
    <property type="match status" value="1"/>
</dbReference>
<evidence type="ECO:0000256" key="5">
    <source>
        <dbReference type="ARBA" id="ARBA00022833"/>
    </source>
</evidence>
<organism evidence="9 10">
    <name type="scientific">Chlamydomonas schloesseri</name>
    <dbReference type="NCBI Taxonomy" id="2026947"/>
    <lineage>
        <taxon>Eukaryota</taxon>
        <taxon>Viridiplantae</taxon>
        <taxon>Chlorophyta</taxon>
        <taxon>core chlorophytes</taxon>
        <taxon>Chlorophyceae</taxon>
        <taxon>CS clade</taxon>
        <taxon>Chlamydomonadales</taxon>
        <taxon>Chlamydomonadaceae</taxon>
        <taxon>Chlamydomonas</taxon>
    </lineage>
</organism>
<dbReference type="FunFam" id="3.30.2010.10:FF:000007">
    <property type="entry name" value="Peptidase M48 family protein"/>
    <property type="match status" value="1"/>
</dbReference>
<comment type="caution">
    <text evidence="9">The sequence shown here is derived from an EMBL/GenBank/DDBJ whole genome shotgun (WGS) entry which is preliminary data.</text>
</comment>
<feature type="domain" description="Peptidase M48" evidence="8">
    <location>
        <begin position="132"/>
        <end position="323"/>
    </location>
</feature>
<name>A0A836B4J6_9CHLO</name>
<evidence type="ECO:0000313" key="10">
    <source>
        <dbReference type="Proteomes" id="UP000613740"/>
    </source>
</evidence>
<keyword evidence="10" id="KW-1185">Reference proteome</keyword>
<sequence length="494" mass="50588">MRLGLRVYECRCRQLVVKAAGRVGGAATRRRALWNPVVAALSGQASAARPGPDKPPSAWPTITPIIKEKISMFEGLQGDDFRHPLDQQNTSMLRAVPGLEVVAKNFMGPVAEQVLLLENISTSIKIGPEQLPSIHKLLVDAARILQMEAPELYVRQHPVPNAYTLAIAGHKPFIVIHTALLELLTPYELQAVLAHELGHLKCDHGLWLTVANVLASGTVSVLPVVTGMVQEALLRWLRAAELTCDRAALLVAQDPKVVISALMKLAGGSPSFASELNVDAFLQQSRSYEEATNSLLGWYLRNAQTAALSHPLPVMRAREIDRWSQSTQYKGLISKNRSHRVQVMTAPPTGGQAGGGGGGNGNGNGSGGGMNGNGGGGSGMAGAGSAVGGVGGGMSVAGVGGQVYNMVRTPAPLHATGSPAAGGPASGSSARAGGSAAMPGGRTAAAAAAAAGPGPAPPLVGPSAPAGGGAARPPPMMTPAGLWGTPLGGAKPRR</sequence>